<evidence type="ECO:0008006" key="4">
    <source>
        <dbReference type="Google" id="ProtNLM"/>
    </source>
</evidence>
<keyword evidence="1" id="KW-0175">Coiled coil</keyword>
<evidence type="ECO:0000313" key="3">
    <source>
        <dbReference type="Proteomes" id="UP001151760"/>
    </source>
</evidence>
<dbReference type="Proteomes" id="UP001151760">
    <property type="component" value="Unassembled WGS sequence"/>
</dbReference>
<dbReference type="Pfam" id="PF14223">
    <property type="entry name" value="Retrotran_gag_2"/>
    <property type="match status" value="1"/>
</dbReference>
<reference evidence="2" key="1">
    <citation type="journal article" date="2022" name="Int. J. Mol. Sci.">
        <title>Draft Genome of Tanacetum Coccineum: Genomic Comparison of Closely Related Tanacetum-Family Plants.</title>
        <authorList>
            <person name="Yamashiro T."/>
            <person name="Shiraishi A."/>
            <person name="Nakayama K."/>
            <person name="Satake H."/>
        </authorList>
    </citation>
    <scope>NUCLEOTIDE SEQUENCE</scope>
</reference>
<keyword evidence="3" id="KW-1185">Reference proteome</keyword>
<evidence type="ECO:0000313" key="2">
    <source>
        <dbReference type="EMBL" id="GJT37682.1"/>
    </source>
</evidence>
<proteinExistence type="predicted"/>
<comment type="caution">
    <text evidence="2">The sequence shown here is derived from an EMBL/GenBank/DDBJ whole genome shotgun (WGS) entry which is preliminary data.</text>
</comment>
<reference evidence="2" key="2">
    <citation type="submission" date="2022-01" db="EMBL/GenBank/DDBJ databases">
        <authorList>
            <person name="Yamashiro T."/>
            <person name="Shiraishi A."/>
            <person name="Satake H."/>
            <person name="Nakayama K."/>
        </authorList>
    </citation>
    <scope>NUCLEOTIDE SEQUENCE</scope>
</reference>
<organism evidence="2 3">
    <name type="scientific">Tanacetum coccineum</name>
    <dbReference type="NCBI Taxonomy" id="301880"/>
    <lineage>
        <taxon>Eukaryota</taxon>
        <taxon>Viridiplantae</taxon>
        <taxon>Streptophyta</taxon>
        <taxon>Embryophyta</taxon>
        <taxon>Tracheophyta</taxon>
        <taxon>Spermatophyta</taxon>
        <taxon>Magnoliopsida</taxon>
        <taxon>eudicotyledons</taxon>
        <taxon>Gunneridae</taxon>
        <taxon>Pentapetalae</taxon>
        <taxon>asterids</taxon>
        <taxon>campanulids</taxon>
        <taxon>Asterales</taxon>
        <taxon>Asteraceae</taxon>
        <taxon>Asteroideae</taxon>
        <taxon>Anthemideae</taxon>
        <taxon>Anthemidinae</taxon>
        <taxon>Tanacetum</taxon>
    </lineage>
</organism>
<dbReference type="EMBL" id="BQNB010015244">
    <property type="protein sequence ID" value="GJT37682.1"/>
    <property type="molecule type" value="Genomic_DNA"/>
</dbReference>
<name>A0ABQ5DH68_9ASTR</name>
<accession>A0ABQ5DH68</accession>
<evidence type="ECO:0000256" key="1">
    <source>
        <dbReference type="SAM" id="Coils"/>
    </source>
</evidence>
<feature type="coiled-coil region" evidence="1">
    <location>
        <begin position="308"/>
        <end position="335"/>
    </location>
</feature>
<protein>
    <recommendedName>
        <fullName evidence="4">CCHC-type domain-containing protein</fullName>
    </recommendedName>
</protein>
<gene>
    <name evidence="2" type="ORF">Tco_0937547</name>
</gene>
<sequence length="584" mass="66149">MLAIPDEHLLKFHACKDAKYLWEAIKNRFGGNKESKKMQKIILKQNYENFTASSQEGLDKTYDRFQKLISQLEIHGEVISQEDANLKLLRSLPSTWNNIALIMRNKSDLDTFSMDDLYNNLKVYESKIKGKSRSSSNSQNVAFVSLNNSSITNETVNTAHSVFAASSKDQASTASYIDDVMFCFFSNQSNAPQLDYEDLEQINADDLEEMDLKWQVVMLTMRVKRFIKKTGKKMDLNDKETVGFDRIKVECYNCCHMRGHFARECKAPRNHGNRNRDAPRRNAPVDTSTTNALVVHDGIGSSSSDSELEEALKEKDDLKLKLEKFEESSKNLTKLIDSQITAKDKTGLGYDSQMNESEVVHSVFNSRESDVDDSLVNDRFKTDEGFHAVPPPYTGNYMPSRLDLSFVGLDDSVYKTKVSETETSISKTSKDIVEKPKTVRPSAPIIEEWDTDSDNDSVFRPKSDQTKPKFTKINFIKSGENVKSVNKENIHRQVDYPRKSQSPWGEIRPVWNNAQRVNHQNKFTHPHPKRNFVPTAVATKSSQVSVNAAKQSSPRAVASIITDRPVNTVAPKPKVNDALPTTYS</sequence>